<dbReference type="PANTHER" id="PTHR31392">
    <property type="entry name" value="ALPHA-1,3-MANNOSYLTRANSFERASE MNN1-RELATED"/>
    <property type="match status" value="1"/>
</dbReference>
<keyword evidence="5 10" id="KW-0812">Transmembrane</keyword>
<dbReference type="InterPro" id="IPR029044">
    <property type="entry name" value="Nucleotide-diphossugar_trans"/>
</dbReference>
<keyword evidence="7 10" id="KW-1133">Transmembrane helix</keyword>
<name>A0A1V9ZIL1_ACHHY</name>
<evidence type="ECO:0000256" key="9">
    <source>
        <dbReference type="ARBA" id="ARBA00023180"/>
    </source>
</evidence>
<dbReference type="Pfam" id="PF11051">
    <property type="entry name" value="Mannosyl_trans3"/>
    <property type="match status" value="1"/>
</dbReference>
<evidence type="ECO:0000256" key="2">
    <source>
        <dbReference type="ARBA" id="ARBA00009105"/>
    </source>
</evidence>
<keyword evidence="8 10" id="KW-0472">Membrane</keyword>
<evidence type="ECO:0000256" key="6">
    <source>
        <dbReference type="ARBA" id="ARBA00022968"/>
    </source>
</evidence>
<dbReference type="AlphaFoldDB" id="A0A1V9ZIL1"/>
<keyword evidence="6" id="KW-0735">Signal-anchor</keyword>
<evidence type="ECO:0000256" key="1">
    <source>
        <dbReference type="ARBA" id="ARBA00004606"/>
    </source>
</evidence>
<dbReference type="GO" id="GO:0000033">
    <property type="term" value="F:alpha-1,3-mannosyltransferase activity"/>
    <property type="evidence" value="ECO:0007669"/>
    <property type="project" value="TreeGrafter"/>
</dbReference>
<dbReference type="SUPFAM" id="SSF53448">
    <property type="entry name" value="Nucleotide-diphospho-sugar transferases"/>
    <property type="match status" value="1"/>
</dbReference>
<evidence type="ECO:0000256" key="3">
    <source>
        <dbReference type="ARBA" id="ARBA00022676"/>
    </source>
</evidence>
<sequence>MGRAPRHQSPQSVLLMTSLLLLCIVPFFLVQIISVDSEQSAFARSHNSHVRTPAPPLTVPKYEASVFQANHTPRFPDATRGIVMTLHNNMAALGISLIQELRRLGNRLPIQVYHCFTGELLEATRNLLRQTDPLDLVEIVDVCPVLLQNGVFATHWSALDYQSYLLKVVALLHTSFDEVMLLDADAIFLQNPDVLWSIDAYRRTGTLFFFDRQIDFKLFFNSPAPGGRTLLRHLYVHFPYEAFGLRMPGVSPQLRTSRAWQGATAHEQDSSVVLVRKSQVPPVVFQVMWHLVHYLRTDRVFKAGLSWGDKEYFWLAFMLADAPYEFSPYAAADVALPEDMVRHPDTLCGNMAHYLPVPDEAKAVLLYVNGNDLLAPYFRAGDLRPLADNATWAEKEAFLVERIPAHVTPRRTERSYEPDRTGFHEACLIHQGAVPIDDPTFRPRVDQRIRETIAAARLVQTKPPNNWVPVARVAA</sequence>
<keyword evidence="9" id="KW-0325">Glycoprotein</keyword>
<dbReference type="STRING" id="1202772.A0A1V9ZIL1"/>
<proteinExistence type="inferred from homology"/>
<comment type="caution">
    <text evidence="11">The sequence shown here is derived from an EMBL/GenBank/DDBJ whole genome shotgun (WGS) entry which is preliminary data.</text>
</comment>
<dbReference type="EMBL" id="JNBR01000099">
    <property type="protein sequence ID" value="OQR97650.1"/>
    <property type="molecule type" value="Genomic_DNA"/>
</dbReference>
<evidence type="ECO:0000256" key="4">
    <source>
        <dbReference type="ARBA" id="ARBA00022679"/>
    </source>
</evidence>
<dbReference type="OrthoDB" id="430354at2759"/>
<organism evidence="11 12">
    <name type="scientific">Achlya hypogyna</name>
    <name type="common">Oomycete</name>
    <name type="synonym">Protoachlya hypogyna</name>
    <dbReference type="NCBI Taxonomy" id="1202772"/>
    <lineage>
        <taxon>Eukaryota</taxon>
        <taxon>Sar</taxon>
        <taxon>Stramenopiles</taxon>
        <taxon>Oomycota</taxon>
        <taxon>Saprolegniomycetes</taxon>
        <taxon>Saprolegniales</taxon>
        <taxon>Achlyaceae</taxon>
        <taxon>Achlya</taxon>
    </lineage>
</organism>
<dbReference type="Proteomes" id="UP000243579">
    <property type="component" value="Unassembled WGS sequence"/>
</dbReference>
<keyword evidence="4" id="KW-0808">Transferase</keyword>
<dbReference type="Gene3D" id="3.90.550.10">
    <property type="entry name" value="Spore Coat Polysaccharide Biosynthesis Protein SpsA, Chain A"/>
    <property type="match status" value="1"/>
</dbReference>
<feature type="transmembrane region" description="Helical" evidence="10">
    <location>
        <begin position="12"/>
        <end position="33"/>
    </location>
</feature>
<evidence type="ECO:0000256" key="5">
    <source>
        <dbReference type="ARBA" id="ARBA00022692"/>
    </source>
</evidence>
<evidence type="ECO:0000313" key="12">
    <source>
        <dbReference type="Proteomes" id="UP000243579"/>
    </source>
</evidence>
<accession>A0A1V9ZIL1</accession>
<evidence type="ECO:0000313" key="11">
    <source>
        <dbReference type="EMBL" id="OQR97650.1"/>
    </source>
</evidence>
<evidence type="ECO:0000256" key="8">
    <source>
        <dbReference type="ARBA" id="ARBA00023136"/>
    </source>
</evidence>
<gene>
    <name evidence="11" type="ORF">ACHHYP_10145</name>
</gene>
<dbReference type="GO" id="GO:0005794">
    <property type="term" value="C:Golgi apparatus"/>
    <property type="evidence" value="ECO:0007669"/>
    <property type="project" value="TreeGrafter"/>
</dbReference>
<evidence type="ECO:0000256" key="7">
    <source>
        <dbReference type="ARBA" id="ARBA00022989"/>
    </source>
</evidence>
<dbReference type="GO" id="GO:0006493">
    <property type="term" value="P:protein O-linked glycosylation"/>
    <property type="evidence" value="ECO:0007669"/>
    <property type="project" value="TreeGrafter"/>
</dbReference>
<dbReference type="InterPro" id="IPR022751">
    <property type="entry name" value="Alpha_mannosyltransferase"/>
</dbReference>
<evidence type="ECO:0000256" key="10">
    <source>
        <dbReference type="SAM" id="Phobius"/>
    </source>
</evidence>
<reference evidence="11 12" key="1">
    <citation type="journal article" date="2014" name="Genome Biol. Evol.">
        <title>The secreted proteins of Achlya hypogyna and Thraustotheca clavata identify the ancestral oomycete secretome and reveal gene acquisitions by horizontal gene transfer.</title>
        <authorList>
            <person name="Misner I."/>
            <person name="Blouin N."/>
            <person name="Leonard G."/>
            <person name="Richards T.A."/>
            <person name="Lane C.E."/>
        </authorList>
    </citation>
    <scope>NUCLEOTIDE SEQUENCE [LARGE SCALE GENOMIC DNA]</scope>
    <source>
        <strain evidence="11 12">ATCC 48635</strain>
    </source>
</reference>
<keyword evidence="12" id="KW-1185">Reference proteome</keyword>
<protein>
    <submittedName>
        <fullName evidence="11">Uncharacterized protein</fullName>
    </submittedName>
</protein>
<comment type="similarity">
    <text evidence="2">Belongs to the MNN1/MNT family.</text>
</comment>
<comment type="subcellular location">
    <subcellularLocation>
        <location evidence="1">Membrane</location>
        <topology evidence="1">Single-pass type II membrane protein</topology>
    </subcellularLocation>
</comment>
<dbReference type="PANTHER" id="PTHR31392:SF1">
    <property type="entry name" value="ALPHA-1,3-MANNOSYLTRANSFERASE MNN1-RELATED"/>
    <property type="match status" value="1"/>
</dbReference>
<dbReference type="GO" id="GO:0016020">
    <property type="term" value="C:membrane"/>
    <property type="evidence" value="ECO:0007669"/>
    <property type="project" value="UniProtKB-SubCell"/>
</dbReference>
<keyword evidence="3" id="KW-0328">Glycosyltransferase</keyword>